<accession>A0A117N3Y0</accession>
<dbReference type="OrthoDB" id="8080936at2"/>
<evidence type="ECO:0000313" key="1">
    <source>
        <dbReference type="EMBL" id="KUM26988.1"/>
    </source>
</evidence>
<evidence type="ECO:0000313" key="2">
    <source>
        <dbReference type="Proteomes" id="UP000053176"/>
    </source>
</evidence>
<dbReference type="AlphaFoldDB" id="A0A117N3Y0"/>
<name>A0A117N3Y0_RHILI</name>
<gene>
    <name evidence="1" type="ORF">AU467_18660</name>
</gene>
<sequence length="105" mass="11747">MGVADELKRGELAGHAHELAATLAELQACQIAAVDKVISIYEPEGQPKKRRGRPPSAVSAKELDKLIGGANKRQMTLEILRYRQAPDVDRRMRSGVRDKAWPFRR</sequence>
<dbReference type="EMBL" id="LPWA01000100">
    <property type="protein sequence ID" value="KUM26988.1"/>
    <property type="molecule type" value="Genomic_DNA"/>
</dbReference>
<dbReference type="Proteomes" id="UP000053176">
    <property type="component" value="Unassembled WGS sequence"/>
</dbReference>
<reference evidence="1 2" key="1">
    <citation type="submission" date="2015-12" db="EMBL/GenBank/DDBJ databases">
        <title>Draft genome sequence of Mesorhizobium sp. UFLA 01-765, a multitolerant efficient symbiont and plant-growth promoting strain isolated from Zn-mining soil using Leucaena leucocephala as a trap plant.</title>
        <authorList>
            <person name="Rangel W.M."/>
            <person name="Thijs S."/>
            <person name="Longatti S.M."/>
            <person name="Moreira F.M."/>
            <person name="Weyens N."/>
            <person name="Vangronsveld J."/>
            <person name="Van Hamme J.D."/>
            <person name="Bottos E.M."/>
            <person name="Rineau F."/>
        </authorList>
    </citation>
    <scope>NUCLEOTIDE SEQUENCE [LARGE SCALE GENOMIC DNA]</scope>
    <source>
        <strain evidence="1 2">UFLA 01-765</strain>
    </source>
</reference>
<comment type="caution">
    <text evidence="1">The sequence shown here is derived from an EMBL/GenBank/DDBJ whole genome shotgun (WGS) entry which is preliminary data.</text>
</comment>
<organism evidence="1 2">
    <name type="scientific">Rhizobium loti</name>
    <name type="common">Mesorhizobium loti</name>
    <dbReference type="NCBI Taxonomy" id="381"/>
    <lineage>
        <taxon>Bacteria</taxon>
        <taxon>Pseudomonadati</taxon>
        <taxon>Pseudomonadota</taxon>
        <taxon>Alphaproteobacteria</taxon>
        <taxon>Hyphomicrobiales</taxon>
        <taxon>Phyllobacteriaceae</taxon>
        <taxon>Mesorhizobium</taxon>
    </lineage>
</organism>
<protein>
    <submittedName>
        <fullName evidence="1">Uncharacterized protein</fullName>
    </submittedName>
</protein>
<proteinExistence type="predicted"/>